<keyword evidence="2" id="KW-0472">Membrane</keyword>
<sequence>MTHSGASRPSFLRTWLIWTAGFLAFPVGGLTATAVAGRVDDPVAALLGGAVAGLVIGAGQALASCRRLDPRWWIPATTIGMSMGLLLGAATVGYRTSLAELALMGALTGLVLGAAQAIALPRHTQLRWAWAAALPLLWALGWTVTTLAAVAVDEQFTVFGAAGAVTFSALSGLLLHRLLRHRVDASTDRAPTEGAATRRRPRPVPAREES</sequence>
<comment type="caution">
    <text evidence="3">The sequence shown here is derived from an EMBL/GenBank/DDBJ whole genome shotgun (WGS) entry which is preliminary data.</text>
</comment>
<feature type="transmembrane region" description="Helical" evidence="2">
    <location>
        <begin position="128"/>
        <end position="152"/>
    </location>
</feature>
<proteinExistence type="predicted"/>
<name>A0A561SQX0_9PSEU</name>
<protein>
    <submittedName>
        <fullName evidence="3">Uncharacterized protein</fullName>
    </submittedName>
</protein>
<feature type="region of interest" description="Disordered" evidence="1">
    <location>
        <begin position="187"/>
        <end position="210"/>
    </location>
</feature>
<feature type="transmembrane region" description="Helical" evidence="2">
    <location>
        <begin position="72"/>
        <end position="95"/>
    </location>
</feature>
<dbReference type="OrthoDB" id="5191833at2"/>
<keyword evidence="2" id="KW-0812">Transmembrane</keyword>
<feature type="transmembrane region" description="Helical" evidence="2">
    <location>
        <begin position="101"/>
        <end position="121"/>
    </location>
</feature>
<keyword evidence="2" id="KW-1133">Transmembrane helix</keyword>
<evidence type="ECO:0000313" key="3">
    <source>
        <dbReference type="EMBL" id="TWF77270.1"/>
    </source>
</evidence>
<dbReference type="AlphaFoldDB" id="A0A561SQX0"/>
<evidence type="ECO:0000313" key="4">
    <source>
        <dbReference type="Proteomes" id="UP000321261"/>
    </source>
</evidence>
<feature type="transmembrane region" description="Helical" evidence="2">
    <location>
        <begin position="43"/>
        <end position="65"/>
    </location>
</feature>
<feature type="transmembrane region" description="Helical" evidence="2">
    <location>
        <begin position="12"/>
        <end position="37"/>
    </location>
</feature>
<dbReference type="Proteomes" id="UP000321261">
    <property type="component" value="Unassembled WGS sequence"/>
</dbReference>
<feature type="transmembrane region" description="Helical" evidence="2">
    <location>
        <begin position="158"/>
        <end position="179"/>
    </location>
</feature>
<gene>
    <name evidence="3" type="ORF">FHX44_113175</name>
</gene>
<keyword evidence="4" id="KW-1185">Reference proteome</keyword>
<dbReference type="EMBL" id="VIWU01000001">
    <property type="protein sequence ID" value="TWF77270.1"/>
    <property type="molecule type" value="Genomic_DNA"/>
</dbReference>
<reference evidence="3 4" key="1">
    <citation type="submission" date="2019-06" db="EMBL/GenBank/DDBJ databases">
        <title>Sequencing the genomes of 1000 actinobacteria strains.</title>
        <authorList>
            <person name="Klenk H.-P."/>
        </authorList>
    </citation>
    <scope>NUCLEOTIDE SEQUENCE [LARGE SCALE GENOMIC DNA]</scope>
    <source>
        <strain evidence="3 4">DSM 45671</strain>
    </source>
</reference>
<evidence type="ECO:0000256" key="2">
    <source>
        <dbReference type="SAM" id="Phobius"/>
    </source>
</evidence>
<organism evidence="3 4">
    <name type="scientific">Pseudonocardia hierapolitana</name>
    <dbReference type="NCBI Taxonomy" id="1128676"/>
    <lineage>
        <taxon>Bacteria</taxon>
        <taxon>Bacillati</taxon>
        <taxon>Actinomycetota</taxon>
        <taxon>Actinomycetes</taxon>
        <taxon>Pseudonocardiales</taxon>
        <taxon>Pseudonocardiaceae</taxon>
        <taxon>Pseudonocardia</taxon>
    </lineage>
</organism>
<accession>A0A561SQX0</accession>
<dbReference type="RefSeq" id="WP_147256478.1">
    <property type="nucleotide sequence ID" value="NZ_VIWU01000001.1"/>
</dbReference>
<evidence type="ECO:0000256" key="1">
    <source>
        <dbReference type="SAM" id="MobiDB-lite"/>
    </source>
</evidence>